<comment type="catalytic activity">
    <reaction evidence="5">
        <text>GDP-beta-L-fucose + NADP(+) = GDP-4-dehydro-alpha-D-rhamnose + NADPH + H(+)</text>
        <dbReference type="Rhea" id="RHEA:18885"/>
        <dbReference type="ChEBI" id="CHEBI:15378"/>
        <dbReference type="ChEBI" id="CHEBI:57273"/>
        <dbReference type="ChEBI" id="CHEBI:57783"/>
        <dbReference type="ChEBI" id="CHEBI:57964"/>
        <dbReference type="ChEBI" id="CHEBI:58349"/>
        <dbReference type="EC" id="1.1.1.271"/>
    </reaction>
</comment>
<feature type="active site" description="Proton donor/acceptor" evidence="5">
    <location>
        <position position="136"/>
    </location>
</feature>
<dbReference type="InterPro" id="IPR001509">
    <property type="entry name" value="Epimerase_deHydtase"/>
</dbReference>
<protein>
    <recommendedName>
        <fullName evidence="5">GDP-L-fucose synthase</fullName>
        <ecNumber evidence="5">1.1.1.271</ecNumber>
    </recommendedName>
    <alternativeName>
        <fullName evidence="5">GDP-4-keto-6-deoxy-D-mannose-3,5-epimerase-4-reductase</fullName>
    </alternativeName>
</protein>
<evidence type="ECO:0000256" key="4">
    <source>
        <dbReference type="ARBA" id="ARBA00023235"/>
    </source>
</evidence>
<feature type="domain" description="NAD-dependent epimerase/dehydratase" evidence="6">
    <location>
        <begin position="8"/>
        <end position="237"/>
    </location>
</feature>
<evidence type="ECO:0000256" key="5">
    <source>
        <dbReference type="HAMAP-Rule" id="MF_00956"/>
    </source>
</evidence>
<feature type="binding site" evidence="5">
    <location>
        <position position="209"/>
    </location>
    <ligand>
        <name>substrate</name>
    </ligand>
</feature>
<gene>
    <name evidence="5 7" type="primary">fcl</name>
    <name evidence="7" type="ORF">NSIN_10190</name>
</gene>
<dbReference type="OrthoDB" id="4907at2157"/>
<dbReference type="HAMAP" id="MF_00956">
    <property type="entry name" value="GDP_fucose_synth"/>
    <property type="match status" value="1"/>
</dbReference>
<dbReference type="PANTHER" id="PTHR43238:SF1">
    <property type="entry name" value="GDP-L-FUCOSE SYNTHASE"/>
    <property type="match status" value="1"/>
</dbReference>
<evidence type="ECO:0000256" key="3">
    <source>
        <dbReference type="ARBA" id="ARBA00023002"/>
    </source>
</evidence>
<keyword evidence="8" id="KW-1185">Reference proteome</keyword>
<accession>A0A2H1EF32</accession>
<feature type="binding site" evidence="5">
    <location>
        <position position="187"/>
    </location>
    <ligand>
        <name>substrate</name>
    </ligand>
</feature>
<feature type="binding site" evidence="5">
    <location>
        <position position="179"/>
    </location>
    <ligand>
        <name>NADP(+)</name>
        <dbReference type="ChEBI" id="CHEBI:58349"/>
    </ligand>
</feature>
<comment type="pathway">
    <text evidence="5">Nucleotide-sugar biosynthesis; GDP-L-fucose biosynthesis via de novo pathway; GDP-L-fucose from GDP-alpha-D-mannose: step 2/2.</text>
</comment>
<dbReference type="EC" id="1.1.1.271" evidence="5"/>
<keyword evidence="5" id="KW-0511">Multifunctional enzyme</keyword>
<comment type="function">
    <text evidence="5">Catalyzes the two-step NADP-dependent conversion of GDP-4-dehydro-6-deoxy-D-mannose to GDP-fucose, involving an epimerase and a reductase reaction.</text>
</comment>
<comment type="caution">
    <text evidence="5">Lacks conserved residue(s) required for the propagation of feature annotation.</text>
</comment>
<dbReference type="EMBL" id="FRFC01000001">
    <property type="protein sequence ID" value="SHO42823.1"/>
    <property type="molecule type" value="Genomic_DNA"/>
</dbReference>
<dbReference type="InterPro" id="IPR036291">
    <property type="entry name" value="NAD(P)-bd_dom_sf"/>
</dbReference>
<feature type="binding site" evidence="5">
    <location>
        <begin position="12"/>
        <end position="18"/>
    </location>
    <ligand>
        <name>NADP(+)</name>
        <dbReference type="ChEBI" id="CHEBI:58349"/>
    </ligand>
</feature>
<dbReference type="Gene3D" id="3.40.50.720">
    <property type="entry name" value="NAD(P)-binding Rossmann-like Domain"/>
    <property type="match status" value="1"/>
</dbReference>
<keyword evidence="4 5" id="KW-0413">Isomerase</keyword>
<dbReference type="Proteomes" id="UP000232412">
    <property type="component" value="Unassembled WGS sequence"/>
</dbReference>
<dbReference type="GO" id="GO:0016853">
    <property type="term" value="F:isomerase activity"/>
    <property type="evidence" value="ECO:0007669"/>
    <property type="project" value="UniProtKB-KW"/>
</dbReference>
<evidence type="ECO:0000256" key="2">
    <source>
        <dbReference type="ARBA" id="ARBA00022857"/>
    </source>
</evidence>
<dbReference type="RefSeq" id="WP_101008938.1">
    <property type="nucleotide sequence ID" value="NZ_FRFC01000001.1"/>
</dbReference>
<dbReference type="SUPFAM" id="SSF51735">
    <property type="entry name" value="NAD(P)-binding Rossmann-fold domains"/>
    <property type="match status" value="1"/>
</dbReference>
<dbReference type="PANTHER" id="PTHR43238">
    <property type="entry name" value="GDP-L-FUCOSE SYNTHASE"/>
    <property type="match status" value="1"/>
</dbReference>
<evidence type="ECO:0000313" key="7">
    <source>
        <dbReference type="EMBL" id="SHO42823.1"/>
    </source>
</evidence>
<evidence type="ECO:0000259" key="6">
    <source>
        <dbReference type="Pfam" id="PF01370"/>
    </source>
</evidence>
<evidence type="ECO:0000313" key="8">
    <source>
        <dbReference type="Proteomes" id="UP000232412"/>
    </source>
</evidence>
<dbReference type="Pfam" id="PF01370">
    <property type="entry name" value="Epimerase"/>
    <property type="match status" value="1"/>
</dbReference>
<feature type="site" description="Important for catalytic activity" evidence="5">
    <location>
        <position position="109"/>
    </location>
</feature>
<dbReference type="AlphaFoldDB" id="A0A2H1EF32"/>
<dbReference type="Gene3D" id="3.90.25.10">
    <property type="entry name" value="UDP-galactose 4-epimerase, domain 1"/>
    <property type="match status" value="1"/>
</dbReference>
<dbReference type="GO" id="GO:0042351">
    <property type="term" value="P:'de novo' GDP-L-fucose biosynthetic process"/>
    <property type="evidence" value="ECO:0007669"/>
    <property type="project" value="UniProtKB-UniRule"/>
</dbReference>
<dbReference type="UniPathway" id="UPA00128">
    <property type="reaction ID" value="UER00191"/>
</dbReference>
<proteinExistence type="inferred from homology"/>
<keyword evidence="3 5" id="KW-0560">Oxidoreductase</keyword>
<organism evidence="7 8">
    <name type="scientific">Nitrosotalea sinensis</name>
    <dbReference type="NCBI Taxonomy" id="1499975"/>
    <lineage>
        <taxon>Archaea</taxon>
        <taxon>Nitrososphaerota</taxon>
        <taxon>Nitrososphaeria</taxon>
        <taxon>Nitrosotaleales</taxon>
        <taxon>Nitrosotaleaceae</taxon>
        <taxon>Nitrosotalea</taxon>
    </lineage>
</organism>
<keyword evidence="2 5" id="KW-0521">NADP</keyword>
<dbReference type="InterPro" id="IPR028614">
    <property type="entry name" value="GDP_fucose/colitose_synth"/>
</dbReference>
<evidence type="ECO:0000256" key="1">
    <source>
        <dbReference type="ARBA" id="ARBA00005959"/>
    </source>
</evidence>
<name>A0A2H1EF32_9ARCH</name>
<dbReference type="GO" id="GO:0050577">
    <property type="term" value="F:GDP-L-fucose synthase activity"/>
    <property type="evidence" value="ECO:0007669"/>
    <property type="project" value="UniProtKB-UniRule"/>
</dbReference>
<dbReference type="CDD" id="cd05239">
    <property type="entry name" value="GDP_FS_SDR_e"/>
    <property type="match status" value="1"/>
</dbReference>
<sequence length="317" mass="35531">MNLIGKKIVVTGGSGFLGSQIVKMLQEKGISDIIVPRSIDCDLRIPENCSKITKGADIVFHTAGNVGGIGYNKEHPASVFYDNIMMDTLMIEESRKNKVEKFIAIGTVCSYPKFVDVPFSEEQIWSGYPEETNASYGLSKKMMLVQSESYRQEYNFNSIVLVQTNLYGPGDNFDPNTSHVIPALIKKIHDAKNSNISEIEIWGDGTPSRDFLYVDDAARAAILAAERYEKSEPINIGSGNEVTIKELAEILIKLMNVKSQVVWNKQKPNGQPRRCLSIEKARREIGFEPQVRLEEGLKRTIEWYELLQDSSGKTSIN</sequence>
<feature type="site" description="Important for catalytic activity" evidence="5">
    <location>
        <position position="107"/>
    </location>
</feature>
<comment type="similarity">
    <text evidence="1 5">Belongs to the NAD(P)-dependent epimerase/dehydratase family. Fucose synthase subfamily.</text>
</comment>
<feature type="binding site" evidence="5">
    <location>
        <position position="202"/>
    </location>
    <ligand>
        <name>substrate</name>
    </ligand>
</feature>
<dbReference type="GO" id="GO:0070401">
    <property type="term" value="F:NADP+ binding"/>
    <property type="evidence" value="ECO:0007669"/>
    <property type="project" value="UniProtKB-UniRule"/>
</dbReference>
<feature type="binding site" evidence="5">
    <location>
        <position position="140"/>
    </location>
    <ligand>
        <name>NADP(+)</name>
        <dbReference type="ChEBI" id="CHEBI:58349"/>
    </ligand>
</feature>
<reference evidence="8" key="1">
    <citation type="submission" date="2016-12" db="EMBL/GenBank/DDBJ databases">
        <authorList>
            <person name="Herbold C."/>
        </authorList>
    </citation>
    <scope>NUCLEOTIDE SEQUENCE [LARGE SCALE GENOMIC DNA]</scope>
</reference>